<dbReference type="CDD" id="cd19941">
    <property type="entry name" value="TIL"/>
    <property type="match status" value="1"/>
</dbReference>
<dbReference type="InterPro" id="IPR002919">
    <property type="entry name" value="TIL_dom"/>
</dbReference>
<dbReference type="EMBL" id="CAKOGL010000004">
    <property type="protein sequence ID" value="CAH2085377.1"/>
    <property type="molecule type" value="Genomic_DNA"/>
</dbReference>
<accession>A0AAU9TGZ9</accession>
<evidence type="ECO:0000313" key="3">
    <source>
        <dbReference type="EMBL" id="CAH2085377.1"/>
    </source>
</evidence>
<keyword evidence="1" id="KW-0472">Membrane</keyword>
<keyword evidence="4" id="KW-1185">Reference proteome</keyword>
<sequence>MNDLNHFHIDSRVRNMDGRLLFVFAILFFVSIVLTTPVNEAPPLDCPANEKYYKCSLEVCYKTCNHLKTPPPCPSISSDCFMPSCECKQDYLRNSNGVCVPYEEC</sequence>
<organism evidence="3 4">
    <name type="scientific">Euphydryas editha</name>
    <name type="common">Edith's checkerspot</name>
    <dbReference type="NCBI Taxonomy" id="104508"/>
    <lineage>
        <taxon>Eukaryota</taxon>
        <taxon>Metazoa</taxon>
        <taxon>Ecdysozoa</taxon>
        <taxon>Arthropoda</taxon>
        <taxon>Hexapoda</taxon>
        <taxon>Insecta</taxon>
        <taxon>Pterygota</taxon>
        <taxon>Neoptera</taxon>
        <taxon>Endopterygota</taxon>
        <taxon>Lepidoptera</taxon>
        <taxon>Glossata</taxon>
        <taxon>Ditrysia</taxon>
        <taxon>Papilionoidea</taxon>
        <taxon>Nymphalidae</taxon>
        <taxon>Nymphalinae</taxon>
        <taxon>Euphydryas</taxon>
    </lineage>
</organism>
<dbReference type="Proteomes" id="UP001153954">
    <property type="component" value="Unassembled WGS sequence"/>
</dbReference>
<dbReference type="AlphaFoldDB" id="A0AAU9TGZ9"/>
<proteinExistence type="predicted"/>
<gene>
    <name evidence="3" type="ORF">EEDITHA_LOCUS1858</name>
</gene>
<evidence type="ECO:0000256" key="1">
    <source>
        <dbReference type="SAM" id="Phobius"/>
    </source>
</evidence>
<comment type="caution">
    <text evidence="3">The sequence shown here is derived from an EMBL/GenBank/DDBJ whole genome shotgun (WGS) entry which is preliminary data.</text>
</comment>
<feature type="transmembrane region" description="Helical" evidence="1">
    <location>
        <begin position="20"/>
        <end position="38"/>
    </location>
</feature>
<protein>
    <recommendedName>
        <fullName evidence="2">TIL domain-containing protein</fullName>
    </recommendedName>
</protein>
<name>A0AAU9TGZ9_EUPED</name>
<evidence type="ECO:0000313" key="4">
    <source>
        <dbReference type="Proteomes" id="UP001153954"/>
    </source>
</evidence>
<keyword evidence="1" id="KW-0812">Transmembrane</keyword>
<evidence type="ECO:0000259" key="2">
    <source>
        <dbReference type="Pfam" id="PF01826"/>
    </source>
</evidence>
<dbReference type="Gene3D" id="2.10.25.10">
    <property type="entry name" value="Laminin"/>
    <property type="match status" value="1"/>
</dbReference>
<feature type="domain" description="TIL" evidence="2">
    <location>
        <begin position="46"/>
        <end position="105"/>
    </location>
</feature>
<reference evidence="3" key="1">
    <citation type="submission" date="2022-03" db="EMBL/GenBank/DDBJ databases">
        <authorList>
            <person name="Tunstrom K."/>
        </authorList>
    </citation>
    <scope>NUCLEOTIDE SEQUENCE</scope>
</reference>
<dbReference type="SUPFAM" id="SSF57567">
    <property type="entry name" value="Serine protease inhibitors"/>
    <property type="match status" value="1"/>
</dbReference>
<dbReference type="InterPro" id="IPR036084">
    <property type="entry name" value="Ser_inhib-like_sf"/>
</dbReference>
<dbReference type="Pfam" id="PF01826">
    <property type="entry name" value="TIL"/>
    <property type="match status" value="1"/>
</dbReference>
<keyword evidence="1" id="KW-1133">Transmembrane helix</keyword>